<dbReference type="GO" id="GO:1902936">
    <property type="term" value="F:phosphatidylinositol bisphosphate binding"/>
    <property type="evidence" value="ECO:0007669"/>
    <property type="project" value="TreeGrafter"/>
</dbReference>
<dbReference type="PANTHER" id="PTHR10174:SF224">
    <property type="entry name" value="RETINOL-BINDING PROTEIN PINTA"/>
    <property type="match status" value="1"/>
</dbReference>
<dbReference type="Proteomes" id="UP001497644">
    <property type="component" value="Chromosome 1"/>
</dbReference>
<organism evidence="3 4">
    <name type="scientific">Lasius platythorax</name>
    <dbReference type="NCBI Taxonomy" id="488582"/>
    <lineage>
        <taxon>Eukaryota</taxon>
        <taxon>Metazoa</taxon>
        <taxon>Ecdysozoa</taxon>
        <taxon>Arthropoda</taxon>
        <taxon>Hexapoda</taxon>
        <taxon>Insecta</taxon>
        <taxon>Pterygota</taxon>
        <taxon>Neoptera</taxon>
        <taxon>Endopterygota</taxon>
        <taxon>Hymenoptera</taxon>
        <taxon>Apocrita</taxon>
        <taxon>Aculeata</taxon>
        <taxon>Formicoidea</taxon>
        <taxon>Formicidae</taxon>
        <taxon>Formicinae</taxon>
        <taxon>Lasius</taxon>
        <taxon>Lasius</taxon>
    </lineage>
</organism>
<dbReference type="SMART" id="SM00516">
    <property type="entry name" value="SEC14"/>
    <property type="match status" value="1"/>
</dbReference>
<dbReference type="Pfam" id="PF00650">
    <property type="entry name" value="CRAL_TRIO"/>
    <property type="match status" value="1"/>
</dbReference>
<accession>A0AAV2N1C1</accession>
<keyword evidence="4" id="KW-1185">Reference proteome</keyword>
<gene>
    <name evidence="3" type="ORF">LPLAT_LOCUS420</name>
</gene>
<dbReference type="Gene3D" id="3.40.525.10">
    <property type="entry name" value="CRAL-TRIO lipid binding domain"/>
    <property type="match status" value="1"/>
</dbReference>
<dbReference type="Gene3D" id="1.10.8.20">
    <property type="entry name" value="N-terminal domain of phosphatidylinositol transfer protein sec14p"/>
    <property type="match status" value="1"/>
</dbReference>
<dbReference type="Gene3D" id="1.20.5.1200">
    <property type="entry name" value="Alpha-tocopherol transfer"/>
    <property type="match status" value="1"/>
</dbReference>
<dbReference type="InterPro" id="IPR001251">
    <property type="entry name" value="CRAL-TRIO_dom"/>
</dbReference>
<protein>
    <recommendedName>
        <fullName evidence="2">CRAL-TRIO domain-containing protein</fullName>
    </recommendedName>
</protein>
<evidence type="ECO:0000313" key="3">
    <source>
        <dbReference type="EMBL" id="CAL1673556.1"/>
    </source>
</evidence>
<feature type="region of interest" description="Disordered" evidence="1">
    <location>
        <begin position="1"/>
        <end position="23"/>
    </location>
</feature>
<proteinExistence type="predicted"/>
<dbReference type="SUPFAM" id="SSF46938">
    <property type="entry name" value="CRAL/TRIO N-terminal domain"/>
    <property type="match status" value="1"/>
</dbReference>
<name>A0AAV2N1C1_9HYME</name>
<feature type="compositionally biased region" description="Basic and acidic residues" evidence="1">
    <location>
        <begin position="12"/>
        <end position="23"/>
    </location>
</feature>
<dbReference type="PANTHER" id="PTHR10174">
    <property type="entry name" value="ALPHA-TOCOPHEROL TRANSFER PROTEIN-RELATED"/>
    <property type="match status" value="1"/>
</dbReference>
<dbReference type="PRINTS" id="PR00180">
    <property type="entry name" value="CRETINALDHBP"/>
</dbReference>
<evidence type="ECO:0000259" key="2">
    <source>
        <dbReference type="PROSITE" id="PS50191"/>
    </source>
</evidence>
<dbReference type="EMBL" id="OZ034824">
    <property type="protein sequence ID" value="CAL1673556.1"/>
    <property type="molecule type" value="Genomic_DNA"/>
</dbReference>
<dbReference type="GO" id="GO:0016020">
    <property type="term" value="C:membrane"/>
    <property type="evidence" value="ECO:0007669"/>
    <property type="project" value="TreeGrafter"/>
</dbReference>
<dbReference type="SUPFAM" id="SSF52087">
    <property type="entry name" value="CRAL/TRIO domain"/>
    <property type="match status" value="1"/>
</dbReference>
<dbReference type="CDD" id="cd00170">
    <property type="entry name" value="SEC14"/>
    <property type="match status" value="1"/>
</dbReference>
<reference evidence="3 4" key="1">
    <citation type="submission" date="2024-04" db="EMBL/GenBank/DDBJ databases">
        <authorList>
            <consortium name="Molecular Ecology Group"/>
        </authorList>
    </citation>
    <scope>NUCLEOTIDE SEQUENCE [LARGE SCALE GENOMIC DNA]</scope>
</reference>
<dbReference type="PROSITE" id="PS50191">
    <property type="entry name" value="CRAL_TRIO"/>
    <property type="match status" value="1"/>
</dbReference>
<sequence>MTLLPPTLAQQKRMDKELPPDPEMREQDIKALREWLSKQPHLPNHIDDGKLGRFLYNCKNSVEKCKLILERYYTVRTSLPEFFTVRDPLSRDIQDSVGVVDYFVLPSLTEEGYRVSIFRIRDTNVEKFSFQAIVKRILMILDARLWEESCLSNIMIIDLEGCSTAHIAKFIPTQSIVRRAMLAVQDSMPFRLFSVHFLNAPSLITNIVNIFYPLLKEKLIQKFHIHNGDGQELYAYIDRDILPNEWGGKAGTFQELNAAWQEKIEKNRDWFLRDEKLSRTDEKARLPESKTSRLLMELAGIQGSFRKLNID</sequence>
<feature type="domain" description="CRAL-TRIO" evidence="2">
    <location>
        <begin position="90"/>
        <end position="254"/>
    </location>
</feature>
<dbReference type="AlphaFoldDB" id="A0AAV2N1C1"/>
<evidence type="ECO:0000256" key="1">
    <source>
        <dbReference type="SAM" id="MobiDB-lite"/>
    </source>
</evidence>
<dbReference type="InterPro" id="IPR036865">
    <property type="entry name" value="CRAL-TRIO_dom_sf"/>
</dbReference>
<evidence type="ECO:0000313" key="4">
    <source>
        <dbReference type="Proteomes" id="UP001497644"/>
    </source>
</evidence>
<dbReference type="InterPro" id="IPR036273">
    <property type="entry name" value="CRAL/TRIO_N_dom_sf"/>
</dbReference>